<sequence length="219" mass="25822">MAEYDECFLIYDMDSDVPFYGFDETFKELHKQAENLRTGGYNTGEIRKDISNMEDEKEQLIKRVDRLKRKVEQHPNANTMMNVAKNLRLERDKEKKLAEQRQEQLTLSPLMGYDTEQRHEQLTLSPLAEQRQEQLTLRQEQLTPSPLAEQRQEQLTLEQLTLRQEQLTLRQEQLTLRIKRLQQQLHDQRQAAVGATPEGTPPKQGCFSKRDLASRNKEK</sequence>
<accession>A0A9D4FTM7</accession>
<gene>
    <name evidence="2" type="ORF">DPMN_133475</name>
</gene>
<comment type="caution">
    <text evidence="2">The sequence shown here is derived from an EMBL/GenBank/DDBJ whole genome shotgun (WGS) entry which is preliminary data.</text>
</comment>
<evidence type="ECO:0000256" key="1">
    <source>
        <dbReference type="SAM" id="MobiDB-lite"/>
    </source>
</evidence>
<dbReference type="EMBL" id="JAIWYP010000006">
    <property type="protein sequence ID" value="KAH3805179.1"/>
    <property type="molecule type" value="Genomic_DNA"/>
</dbReference>
<dbReference type="GO" id="GO:0015631">
    <property type="term" value="F:tubulin binding"/>
    <property type="evidence" value="ECO:0007669"/>
    <property type="project" value="InterPro"/>
</dbReference>
<dbReference type="GO" id="GO:0060271">
    <property type="term" value="P:cilium assembly"/>
    <property type="evidence" value="ECO:0007669"/>
    <property type="project" value="InterPro"/>
</dbReference>
<feature type="region of interest" description="Disordered" evidence="1">
    <location>
        <begin position="185"/>
        <end position="219"/>
    </location>
</feature>
<dbReference type="GO" id="GO:0036064">
    <property type="term" value="C:ciliary basal body"/>
    <property type="evidence" value="ECO:0007669"/>
    <property type="project" value="TreeGrafter"/>
</dbReference>
<organism evidence="2 3">
    <name type="scientific">Dreissena polymorpha</name>
    <name type="common">Zebra mussel</name>
    <name type="synonym">Mytilus polymorpha</name>
    <dbReference type="NCBI Taxonomy" id="45954"/>
    <lineage>
        <taxon>Eukaryota</taxon>
        <taxon>Metazoa</taxon>
        <taxon>Spiralia</taxon>
        <taxon>Lophotrochozoa</taxon>
        <taxon>Mollusca</taxon>
        <taxon>Bivalvia</taxon>
        <taxon>Autobranchia</taxon>
        <taxon>Heteroconchia</taxon>
        <taxon>Euheterodonta</taxon>
        <taxon>Imparidentia</taxon>
        <taxon>Neoheterodontei</taxon>
        <taxon>Myida</taxon>
        <taxon>Dreissenoidea</taxon>
        <taxon>Dreissenidae</taxon>
        <taxon>Dreissena</taxon>
    </lineage>
</organism>
<reference evidence="2" key="1">
    <citation type="journal article" date="2019" name="bioRxiv">
        <title>The Genome of the Zebra Mussel, Dreissena polymorpha: A Resource for Invasive Species Research.</title>
        <authorList>
            <person name="McCartney M.A."/>
            <person name="Auch B."/>
            <person name="Kono T."/>
            <person name="Mallez S."/>
            <person name="Zhang Y."/>
            <person name="Obille A."/>
            <person name="Becker A."/>
            <person name="Abrahante J.E."/>
            <person name="Garbe J."/>
            <person name="Badalamenti J.P."/>
            <person name="Herman A."/>
            <person name="Mangelson H."/>
            <person name="Liachko I."/>
            <person name="Sullivan S."/>
            <person name="Sone E.D."/>
            <person name="Koren S."/>
            <person name="Silverstein K.A.T."/>
            <person name="Beckman K.B."/>
            <person name="Gohl D.M."/>
        </authorList>
    </citation>
    <scope>NUCLEOTIDE SEQUENCE</scope>
    <source>
        <strain evidence="2">Duluth1</strain>
        <tissue evidence="2">Whole animal</tissue>
    </source>
</reference>
<feature type="region of interest" description="Disordered" evidence="1">
    <location>
        <begin position="94"/>
        <end position="114"/>
    </location>
</feature>
<dbReference type="Proteomes" id="UP000828390">
    <property type="component" value="Unassembled WGS sequence"/>
</dbReference>
<proteinExistence type="predicted"/>
<dbReference type="GO" id="GO:0042073">
    <property type="term" value="P:intraciliary transport"/>
    <property type="evidence" value="ECO:0007669"/>
    <property type="project" value="InterPro"/>
</dbReference>
<protein>
    <submittedName>
        <fullName evidence="2">Uncharacterized protein</fullName>
    </submittedName>
</protein>
<keyword evidence="3" id="KW-1185">Reference proteome</keyword>
<dbReference type="PANTHER" id="PTHR15614">
    <property type="entry name" value="INTRAFLAGELLAR TRANSPORT PROTEIN 81 HOMOLOG"/>
    <property type="match status" value="1"/>
</dbReference>
<dbReference type="GO" id="GO:0030992">
    <property type="term" value="C:intraciliary transport particle B"/>
    <property type="evidence" value="ECO:0007669"/>
    <property type="project" value="InterPro"/>
</dbReference>
<name>A0A9D4FTM7_DREPO</name>
<dbReference type="PANTHER" id="PTHR15614:SF2">
    <property type="entry name" value="INTRAFLAGELLAR TRANSPORT PROTEIN 81 HOMOLOG"/>
    <property type="match status" value="1"/>
</dbReference>
<feature type="compositionally biased region" description="Basic and acidic residues" evidence="1">
    <location>
        <begin position="208"/>
        <end position="219"/>
    </location>
</feature>
<dbReference type="InterPro" id="IPR029600">
    <property type="entry name" value="IFT81"/>
</dbReference>
<reference evidence="2" key="2">
    <citation type="submission" date="2020-11" db="EMBL/GenBank/DDBJ databases">
        <authorList>
            <person name="McCartney M.A."/>
            <person name="Auch B."/>
            <person name="Kono T."/>
            <person name="Mallez S."/>
            <person name="Becker A."/>
            <person name="Gohl D.M."/>
            <person name="Silverstein K.A.T."/>
            <person name="Koren S."/>
            <person name="Bechman K.B."/>
            <person name="Herman A."/>
            <person name="Abrahante J.E."/>
            <person name="Garbe J."/>
        </authorList>
    </citation>
    <scope>NUCLEOTIDE SEQUENCE</scope>
    <source>
        <strain evidence="2">Duluth1</strain>
        <tissue evidence="2">Whole animal</tissue>
    </source>
</reference>
<dbReference type="AlphaFoldDB" id="A0A9D4FTM7"/>
<evidence type="ECO:0000313" key="3">
    <source>
        <dbReference type="Proteomes" id="UP000828390"/>
    </source>
</evidence>
<evidence type="ECO:0000313" key="2">
    <source>
        <dbReference type="EMBL" id="KAH3805179.1"/>
    </source>
</evidence>